<evidence type="ECO:0000256" key="1">
    <source>
        <dbReference type="SAM" id="Phobius"/>
    </source>
</evidence>
<dbReference type="EMBL" id="FM211192">
    <property type="protein sequence ID" value="CAR70613.1"/>
    <property type="molecule type" value="Genomic_DNA"/>
</dbReference>
<gene>
    <name evidence="2" type="ordered locus">MLBr00520</name>
</gene>
<reference evidence="2 3" key="1">
    <citation type="journal article" date="2009" name="Nat. Genet.">
        <title>Comparative genomic and phylogeographic analysis of Mycobacterium leprae.</title>
        <authorList>
            <person name="Monot M."/>
            <person name="Honore N."/>
            <person name="Garnier T."/>
            <person name="Zidane N."/>
            <person name="Sherafi D."/>
            <person name="Paniz-Mondolfi A."/>
            <person name="Matsuoka M."/>
            <person name="Taylor G.M."/>
            <person name="Donoghue H.D."/>
            <person name="Bouwman A."/>
            <person name="Mays S."/>
            <person name="Watson C."/>
            <person name="Lockwood D."/>
            <person name="Khamispour A."/>
            <person name="Dowlati Y."/>
            <person name="Jianping S."/>
            <person name="Rea T.H."/>
            <person name="Vera-Cabrera L."/>
            <person name="Stefani M.M."/>
            <person name="Banu S."/>
            <person name="Macdonald M."/>
            <person name="Sapkota B.R."/>
            <person name="Spencer J.S."/>
            <person name="Thomas J."/>
            <person name="Harshman K."/>
            <person name="Singh P."/>
            <person name="Busso P."/>
            <person name="Gattiker A."/>
            <person name="Rougemont J."/>
            <person name="Brennan P.J."/>
            <person name="Cole S.T."/>
        </authorList>
    </citation>
    <scope>NUCLEOTIDE SEQUENCE [LARGE SCALE GENOMIC DNA]</scope>
    <source>
        <strain evidence="3">Br4923</strain>
    </source>
</reference>
<dbReference type="KEGG" id="mlb:MLBr00520"/>
<protein>
    <submittedName>
        <fullName evidence="2">Membrane protein</fullName>
    </submittedName>
</protein>
<name>A0A0H3MYF9_MYCLB</name>
<proteinExistence type="predicted"/>
<feature type="transmembrane region" description="Helical" evidence="1">
    <location>
        <begin position="110"/>
        <end position="131"/>
    </location>
</feature>
<dbReference type="NCBIfam" id="NF037996">
    <property type="entry name" value="B-4DMT"/>
    <property type="match status" value="1"/>
</dbReference>
<evidence type="ECO:0000313" key="3">
    <source>
        <dbReference type="Proteomes" id="UP000006900"/>
    </source>
</evidence>
<feature type="transmembrane region" description="Helical" evidence="1">
    <location>
        <begin position="74"/>
        <end position="98"/>
    </location>
</feature>
<keyword evidence="1" id="KW-1133">Transmembrane helix</keyword>
<dbReference type="AlphaFoldDB" id="A0A0H3MYF9"/>
<sequence length="202" mass="21872">MNNWMLRGLVFAALMIVVRLMQGTMINVWQAQSVLISVVLLAVFIIAVVVWAARDGRADAIANPDPDRRRDLAMTWLLTGILVGVLSDAVAWVISLLYNGIYTGGLVSELTTFSAFTALIVFLTGIIGVACGRWRVDRRSPPVPEHSRSGQNRADSNVFAAVCTDDDTPTGELSAAQTKEQTAAVATAESEAPTEIIYHQRA</sequence>
<dbReference type="Proteomes" id="UP000006900">
    <property type="component" value="Chromosome"/>
</dbReference>
<keyword evidence="1" id="KW-0812">Transmembrane</keyword>
<dbReference type="HOGENOM" id="CLU_098621_0_0_11"/>
<dbReference type="InterPro" id="IPR047958">
    <property type="entry name" value="B-4DMT-like"/>
</dbReference>
<feature type="transmembrane region" description="Helical" evidence="1">
    <location>
        <begin position="33"/>
        <end position="53"/>
    </location>
</feature>
<keyword evidence="1" id="KW-0472">Membrane</keyword>
<organism evidence="2 3">
    <name type="scientific">Mycobacterium leprae (strain Br4923)</name>
    <dbReference type="NCBI Taxonomy" id="561304"/>
    <lineage>
        <taxon>Bacteria</taxon>
        <taxon>Bacillati</taxon>
        <taxon>Actinomycetota</taxon>
        <taxon>Actinomycetes</taxon>
        <taxon>Mycobacteriales</taxon>
        <taxon>Mycobacteriaceae</taxon>
        <taxon>Mycobacterium</taxon>
    </lineage>
</organism>
<evidence type="ECO:0000313" key="2">
    <source>
        <dbReference type="EMBL" id="CAR70613.1"/>
    </source>
</evidence>
<accession>A0A0H3MYF9</accession>